<feature type="region of interest" description="Disordered" evidence="1">
    <location>
        <begin position="41"/>
        <end position="62"/>
    </location>
</feature>
<protein>
    <submittedName>
        <fullName evidence="2">Uncharacterized protein</fullName>
    </submittedName>
</protein>
<feature type="compositionally biased region" description="Basic and acidic residues" evidence="1">
    <location>
        <begin position="110"/>
        <end position="124"/>
    </location>
</feature>
<comment type="caution">
    <text evidence="2">The sequence shown here is derived from an EMBL/GenBank/DDBJ whole genome shotgun (WGS) entry which is preliminary data.</text>
</comment>
<feature type="region of interest" description="Disordered" evidence="1">
    <location>
        <begin position="1"/>
        <end position="23"/>
    </location>
</feature>
<dbReference type="AlphaFoldDB" id="A0AAV4NPF7"/>
<name>A0AAV4NPF7_9ARAC</name>
<feature type="non-terminal residue" evidence="2">
    <location>
        <position position="1"/>
    </location>
</feature>
<feature type="region of interest" description="Disordered" evidence="1">
    <location>
        <begin position="91"/>
        <end position="124"/>
    </location>
</feature>
<reference evidence="2 3" key="1">
    <citation type="submission" date="2021-06" db="EMBL/GenBank/DDBJ databases">
        <title>Caerostris darwini draft genome.</title>
        <authorList>
            <person name="Kono N."/>
            <person name="Arakawa K."/>
        </authorList>
    </citation>
    <scope>NUCLEOTIDE SEQUENCE [LARGE SCALE GENOMIC DNA]</scope>
</reference>
<proteinExistence type="predicted"/>
<accession>A0AAV4NPF7</accession>
<sequence length="124" mass="13933">YKEESQKSEEKKSIKKSEKSVRFADEELPPGKFYSCDVKSAQPNLSIDSPSTSSGIGLYHSDNLLPSTPTKKLFDDKMSEDIEDFNLFVAEDISLSEETDNEYGSQESSYQDKKSSKDSPKDTN</sequence>
<keyword evidence="3" id="KW-1185">Reference proteome</keyword>
<evidence type="ECO:0000313" key="2">
    <source>
        <dbReference type="EMBL" id="GIX86284.1"/>
    </source>
</evidence>
<dbReference type="EMBL" id="BPLQ01001875">
    <property type="protein sequence ID" value="GIX86284.1"/>
    <property type="molecule type" value="Genomic_DNA"/>
</dbReference>
<evidence type="ECO:0000256" key="1">
    <source>
        <dbReference type="SAM" id="MobiDB-lite"/>
    </source>
</evidence>
<gene>
    <name evidence="2" type="ORF">CDAR_278041</name>
</gene>
<dbReference type="Proteomes" id="UP001054837">
    <property type="component" value="Unassembled WGS sequence"/>
</dbReference>
<feature type="compositionally biased region" description="Polar residues" evidence="1">
    <location>
        <begin position="41"/>
        <end position="55"/>
    </location>
</feature>
<evidence type="ECO:0000313" key="3">
    <source>
        <dbReference type="Proteomes" id="UP001054837"/>
    </source>
</evidence>
<organism evidence="2 3">
    <name type="scientific">Caerostris darwini</name>
    <dbReference type="NCBI Taxonomy" id="1538125"/>
    <lineage>
        <taxon>Eukaryota</taxon>
        <taxon>Metazoa</taxon>
        <taxon>Ecdysozoa</taxon>
        <taxon>Arthropoda</taxon>
        <taxon>Chelicerata</taxon>
        <taxon>Arachnida</taxon>
        <taxon>Araneae</taxon>
        <taxon>Araneomorphae</taxon>
        <taxon>Entelegynae</taxon>
        <taxon>Araneoidea</taxon>
        <taxon>Araneidae</taxon>
        <taxon>Caerostris</taxon>
    </lineage>
</organism>